<feature type="region of interest" description="Disordered" evidence="12">
    <location>
        <begin position="398"/>
        <end position="417"/>
    </location>
</feature>
<dbReference type="STRING" id="13249.T1HGP7"/>
<evidence type="ECO:0000256" key="12">
    <source>
        <dbReference type="SAM" id="MobiDB-lite"/>
    </source>
</evidence>
<comment type="subcellular location">
    <subcellularLocation>
        <location evidence="2">Cell projection</location>
        <location evidence="2">Neuron projection</location>
    </subcellularLocation>
    <subcellularLocation>
        <location evidence="9">Dynein axonemal particle</location>
    </subcellularLocation>
    <subcellularLocation>
        <location evidence="1">Nucleus</location>
    </subcellularLocation>
</comment>
<dbReference type="PROSITE" id="PS51203">
    <property type="entry name" value="CS"/>
    <property type="match status" value="1"/>
</dbReference>
<dbReference type="Pfam" id="PF04969">
    <property type="entry name" value="CS"/>
    <property type="match status" value="1"/>
</dbReference>
<evidence type="ECO:0000256" key="3">
    <source>
        <dbReference type="ARBA" id="ARBA00022490"/>
    </source>
</evidence>
<reference evidence="14" key="1">
    <citation type="submission" date="2015-05" db="UniProtKB">
        <authorList>
            <consortium name="EnsemblMetazoa"/>
        </authorList>
    </citation>
    <scope>IDENTIFICATION</scope>
</reference>
<keyword evidence="8" id="KW-0966">Cell projection</keyword>
<dbReference type="GO" id="GO:0003341">
    <property type="term" value="P:cilium movement"/>
    <property type="evidence" value="ECO:0007669"/>
    <property type="project" value="InterPro"/>
</dbReference>
<dbReference type="InParanoid" id="T1HGP7"/>
<dbReference type="InterPro" id="IPR037894">
    <property type="entry name" value="CS_DYX1C1"/>
</dbReference>
<dbReference type="GO" id="GO:0007399">
    <property type="term" value="P:nervous system development"/>
    <property type="evidence" value="ECO:0007669"/>
    <property type="project" value="UniProtKB-KW"/>
</dbReference>
<sequence length="417" mass="48130">MPILINDYTWRQTEENIVVRVPLQNTSPSKVDLFTSDIYIKVHFPPFLFEVCLFERISEENSKCMLVNGEAVFELSKLEKKEWPVLHKDLSKKEMIKIKEEAIQCAHQKAELEIKEKKETKHKRHQDGVKLQIEQETILRERIDGLKNEEHSNALEEVMEWKETETSDDKVLLSTLGKALLEHNKKASSLKCVTENENSNQKKEKKKVPSWLAAAAKPVKRPPPRKGGTIKTEFTYRAFPTPTRESQLSAEEEWLKKQAEARKLTGFVAEDLRPEEKDPEWLLNRGKSFHDVGNYLGAISAFSYGIKNWDKIPELHVARAESNAAVGNWRNVLRDTSNGLDLCRPHVAANADMRFKCHYYRGLALIELGRSQSAVADLEEALELRPYDEKLHHLLERAENETPQDPQQDKIDEKNVF</sequence>
<evidence type="ECO:0000256" key="4">
    <source>
        <dbReference type="ARBA" id="ARBA00022737"/>
    </source>
</evidence>
<dbReference type="GO" id="GO:0036158">
    <property type="term" value="P:outer dynein arm assembly"/>
    <property type="evidence" value="ECO:0007669"/>
    <property type="project" value="TreeGrafter"/>
</dbReference>
<keyword evidence="7" id="KW-0539">Nucleus</keyword>
<dbReference type="HOGENOM" id="CLU_1074862_0_0_1"/>
<evidence type="ECO:0000256" key="6">
    <source>
        <dbReference type="ARBA" id="ARBA00022902"/>
    </source>
</evidence>
<keyword evidence="6" id="KW-0524">Neurogenesis</keyword>
<feature type="repeat" description="TPR" evidence="11">
    <location>
        <begin position="355"/>
        <end position="388"/>
    </location>
</feature>
<dbReference type="SUPFAM" id="SSF48452">
    <property type="entry name" value="TPR-like"/>
    <property type="match status" value="1"/>
</dbReference>
<feature type="domain" description="CS" evidence="13">
    <location>
        <begin position="3"/>
        <end position="87"/>
    </location>
</feature>
<organism evidence="14 15">
    <name type="scientific">Rhodnius prolixus</name>
    <name type="common">Triatomid bug</name>
    <dbReference type="NCBI Taxonomy" id="13249"/>
    <lineage>
        <taxon>Eukaryota</taxon>
        <taxon>Metazoa</taxon>
        <taxon>Ecdysozoa</taxon>
        <taxon>Arthropoda</taxon>
        <taxon>Hexapoda</taxon>
        <taxon>Insecta</taxon>
        <taxon>Pterygota</taxon>
        <taxon>Neoptera</taxon>
        <taxon>Paraneoptera</taxon>
        <taxon>Hemiptera</taxon>
        <taxon>Heteroptera</taxon>
        <taxon>Panheteroptera</taxon>
        <taxon>Cimicomorpha</taxon>
        <taxon>Reduviidae</taxon>
        <taxon>Triatominae</taxon>
        <taxon>Rhodnius</taxon>
    </lineage>
</organism>
<evidence type="ECO:0000256" key="1">
    <source>
        <dbReference type="ARBA" id="ARBA00004123"/>
    </source>
</evidence>
<dbReference type="RefSeq" id="XP_073968544.1">
    <property type="nucleotide sequence ID" value="XM_074112443.1"/>
</dbReference>
<accession>T1HGP7</accession>
<dbReference type="Gene3D" id="2.60.40.790">
    <property type="match status" value="1"/>
</dbReference>
<dbReference type="Proteomes" id="UP000015103">
    <property type="component" value="Unassembled WGS sequence"/>
</dbReference>
<dbReference type="SMART" id="SM00028">
    <property type="entry name" value="TPR"/>
    <property type="match status" value="2"/>
</dbReference>
<feature type="compositionally biased region" description="Basic and acidic residues" evidence="12">
    <location>
        <begin position="407"/>
        <end position="417"/>
    </location>
</feature>
<evidence type="ECO:0000259" key="13">
    <source>
        <dbReference type="PROSITE" id="PS51203"/>
    </source>
</evidence>
<dbReference type="VEuPathDB" id="VectorBase:RPRC003220"/>
<dbReference type="InterPro" id="IPR011990">
    <property type="entry name" value="TPR-like_helical_dom_sf"/>
</dbReference>
<dbReference type="PANTHER" id="PTHR46492">
    <property type="entry name" value="DYNEIN ASSEMBLY FACTOR 4, AXONEMAL"/>
    <property type="match status" value="1"/>
</dbReference>
<evidence type="ECO:0000256" key="11">
    <source>
        <dbReference type="PROSITE-ProRule" id="PRU00339"/>
    </source>
</evidence>
<dbReference type="GO" id="GO:0120293">
    <property type="term" value="C:dynein axonemal particle"/>
    <property type="evidence" value="ECO:0007669"/>
    <property type="project" value="UniProtKB-SubCell"/>
</dbReference>
<keyword evidence="5 11" id="KW-0802">TPR repeat</keyword>
<evidence type="ECO:0000256" key="2">
    <source>
        <dbReference type="ARBA" id="ARBA00004487"/>
    </source>
</evidence>
<evidence type="ECO:0000313" key="14">
    <source>
        <dbReference type="EnsemblMetazoa" id="RPRC003220-PA"/>
    </source>
</evidence>
<dbReference type="InterPro" id="IPR052004">
    <property type="entry name" value="Dynein_assembly_factor_4"/>
</dbReference>
<dbReference type="PANTHER" id="PTHR46492:SF1">
    <property type="entry name" value="DYNEIN AXONEMAL ASSEMBLY FACTOR 4"/>
    <property type="match status" value="1"/>
</dbReference>
<dbReference type="GO" id="GO:0005634">
    <property type="term" value="C:nucleus"/>
    <property type="evidence" value="ECO:0007669"/>
    <property type="project" value="UniProtKB-SubCell"/>
</dbReference>
<dbReference type="InterPro" id="IPR008978">
    <property type="entry name" value="HSP20-like_chaperone"/>
</dbReference>
<dbReference type="Gene3D" id="1.25.40.10">
    <property type="entry name" value="Tetratricopeptide repeat domain"/>
    <property type="match status" value="1"/>
</dbReference>
<dbReference type="GeneID" id="141446060"/>
<keyword evidence="3" id="KW-0963">Cytoplasm</keyword>
<dbReference type="InterPro" id="IPR005158">
    <property type="entry name" value="BTAD"/>
</dbReference>
<protein>
    <recommendedName>
        <fullName evidence="10">Dynein axonemal assembly factor 4</fullName>
    </recommendedName>
</protein>
<keyword evidence="15" id="KW-1185">Reference proteome</keyword>
<dbReference type="GO" id="GO:0043005">
    <property type="term" value="C:neuron projection"/>
    <property type="evidence" value="ECO:0007669"/>
    <property type="project" value="UniProtKB-SubCell"/>
</dbReference>
<evidence type="ECO:0000256" key="9">
    <source>
        <dbReference type="ARBA" id="ARBA00024190"/>
    </source>
</evidence>
<dbReference type="eggNOG" id="KOG1124">
    <property type="taxonomic scope" value="Eukaryota"/>
</dbReference>
<dbReference type="CDD" id="cd06469">
    <property type="entry name" value="p23_DYX1C1_like"/>
    <property type="match status" value="1"/>
</dbReference>
<feature type="region of interest" description="Disordered" evidence="12">
    <location>
        <begin position="193"/>
        <end position="230"/>
    </location>
</feature>
<evidence type="ECO:0000256" key="10">
    <source>
        <dbReference type="ARBA" id="ARBA00024430"/>
    </source>
</evidence>
<dbReference type="EnsemblMetazoa" id="RPRC003220-RA">
    <property type="protein sequence ID" value="RPRC003220-PA"/>
    <property type="gene ID" value="RPRC003220"/>
</dbReference>
<dbReference type="Pfam" id="PF03704">
    <property type="entry name" value="BTAD"/>
    <property type="match status" value="1"/>
</dbReference>
<evidence type="ECO:0000256" key="8">
    <source>
        <dbReference type="ARBA" id="ARBA00023273"/>
    </source>
</evidence>
<proteinExistence type="predicted"/>
<name>T1HGP7_RHOPR</name>
<dbReference type="AlphaFoldDB" id="T1HGP7"/>
<evidence type="ECO:0000313" key="15">
    <source>
        <dbReference type="Proteomes" id="UP000015103"/>
    </source>
</evidence>
<dbReference type="SUPFAM" id="SSF49764">
    <property type="entry name" value="HSP20-like chaperones"/>
    <property type="match status" value="1"/>
</dbReference>
<dbReference type="EMBL" id="ACPB03006856">
    <property type="status" value="NOT_ANNOTATED_CDS"/>
    <property type="molecule type" value="Genomic_DNA"/>
</dbReference>
<keyword evidence="4" id="KW-0677">Repeat</keyword>
<evidence type="ECO:0000256" key="7">
    <source>
        <dbReference type="ARBA" id="ARBA00023242"/>
    </source>
</evidence>
<dbReference type="PROSITE" id="PS50005">
    <property type="entry name" value="TPR"/>
    <property type="match status" value="1"/>
</dbReference>
<dbReference type="InterPro" id="IPR019734">
    <property type="entry name" value="TPR_rpt"/>
</dbReference>
<dbReference type="InterPro" id="IPR007052">
    <property type="entry name" value="CS_dom"/>
</dbReference>
<evidence type="ECO:0000256" key="5">
    <source>
        <dbReference type="ARBA" id="ARBA00022803"/>
    </source>
</evidence>
<dbReference type="GO" id="GO:0036159">
    <property type="term" value="P:inner dynein arm assembly"/>
    <property type="evidence" value="ECO:0007669"/>
    <property type="project" value="TreeGrafter"/>
</dbReference>